<protein>
    <submittedName>
        <fullName evidence="2">DUF4132 domain-containing protein</fullName>
    </submittedName>
</protein>
<evidence type="ECO:0000259" key="1">
    <source>
        <dbReference type="Pfam" id="PF13569"/>
    </source>
</evidence>
<dbReference type="InterPro" id="IPR025406">
    <property type="entry name" value="DUF4132"/>
</dbReference>
<organism evidence="2 3">
    <name type="scientific">Actinospica durhamensis</name>
    <dbReference type="NCBI Taxonomy" id="1508375"/>
    <lineage>
        <taxon>Bacteria</taxon>
        <taxon>Bacillati</taxon>
        <taxon>Actinomycetota</taxon>
        <taxon>Actinomycetes</taxon>
        <taxon>Catenulisporales</taxon>
        <taxon>Actinospicaceae</taxon>
        <taxon>Actinospica</taxon>
    </lineage>
</organism>
<proteinExistence type="predicted"/>
<gene>
    <name evidence="2" type="ORF">KDL01_06365</name>
</gene>
<dbReference type="Pfam" id="PF13569">
    <property type="entry name" value="DUF4132"/>
    <property type="match status" value="1"/>
</dbReference>
<name>A0A941EJU0_9ACTN</name>
<feature type="domain" description="DUF4132" evidence="1">
    <location>
        <begin position="264"/>
        <end position="425"/>
    </location>
</feature>
<dbReference type="AlphaFoldDB" id="A0A941EJU0"/>
<keyword evidence="3" id="KW-1185">Reference proteome</keyword>
<evidence type="ECO:0000313" key="2">
    <source>
        <dbReference type="EMBL" id="MBR7832877.1"/>
    </source>
</evidence>
<evidence type="ECO:0000313" key="3">
    <source>
        <dbReference type="Proteomes" id="UP000675781"/>
    </source>
</evidence>
<reference evidence="2" key="1">
    <citation type="submission" date="2021-04" db="EMBL/GenBank/DDBJ databases">
        <title>Genome based classification of Actinospica acidithermotolerans sp. nov., an actinobacterium isolated from an Indonesian hot spring.</title>
        <authorList>
            <person name="Kusuma A.B."/>
            <person name="Putra K.E."/>
            <person name="Nafisah S."/>
            <person name="Loh J."/>
            <person name="Nouioui I."/>
            <person name="Goodfellow M."/>
        </authorList>
    </citation>
    <scope>NUCLEOTIDE SEQUENCE</scope>
    <source>
        <strain evidence="2">CSCA 57</strain>
    </source>
</reference>
<sequence length="532" mass="59538">MHIPGRRRRDLADAVEERFALLEDNPLLEYGDGWSRAARVRHLDQERLRILSQLLDKDRGRSPHRVQVWQDAVEELARRENRPARDTLFALLEALAEGAPYEVPGEQADGRPVLVGRANTARAVNTIWAAARLGGPEVLPWLGRVLRRSLRQPWTLDSGARIMEAAQTALALDGGHRAVAELGAAVPLASNSALREQLAWSLSLASIGHETPPSRLAELRVAEHELDADGERELIVKWRKYVLRIAPDGEVTLIRDHPPNVENVMAEETARTEARAVAATYRDEVARIEGLLATDRDWELEDWRQLYLRNPITRAVASRTVWVWRLPGERTMSVLPSWDGQIRAVNGTAQPADRPTGPVTVRLWHPSEAPPEELAAWRTLLADPVFGLVQPFQQIERDFTLVAPEPNAVELDQCLGLRFTPSALTLARRRIGWSSRTKGGNAPDAETTRYVYREFPDSHLAVSLACVTRAGLVNLDTAWFYRIGNSARIPLPLGSIPTRVYSEALRDLAVLAREPEPLLEPELGSIRDQRPL</sequence>
<comment type="caution">
    <text evidence="2">The sequence shown here is derived from an EMBL/GenBank/DDBJ whole genome shotgun (WGS) entry which is preliminary data.</text>
</comment>
<dbReference type="EMBL" id="JAGSOG010000018">
    <property type="protein sequence ID" value="MBR7832877.1"/>
    <property type="molecule type" value="Genomic_DNA"/>
</dbReference>
<dbReference type="Proteomes" id="UP000675781">
    <property type="component" value="Unassembled WGS sequence"/>
</dbReference>
<accession>A0A941EJU0</accession>
<dbReference type="RefSeq" id="WP_212527401.1">
    <property type="nucleotide sequence ID" value="NZ_JAGSOG010000018.1"/>
</dbReference>